<dbReference type="STRING" id="1802505.A3D01_03705"/>
<dbReference type="Proteomes" id="UP000177169">
    <property type="component" value="Unassembled WGS sequence"/>
</dbReference>
<dbReference type="InterPro" id="IPR043129">
    <property type="entry name" value="ATPase_NBD"/>
</dbReference>
<organism evidence="2 3">
    <name type="scientific">Candidatus Woesebacteria bacterium RIFCSPHIGHO2_02_FULL_39_13</name>
    <dbReference type="NCBI Taxonomy" id="1802505"/>
    <lineage>
        <taxon>Bacteria</taxon>
        <taxon>Candidatus Woeseibacteriota</taxon>
    </lineage>
</organism>
<proteinExistence type="predicted"/>
<evidence type="ECO:0000313" key="2">
    <source>
        <dbReference type="EMBL" id="OGM34010.1"/>
    </source>
</evidence>
<dbReference type="EMBL" id="MGGR01000010">
    <property type="protein sequence ID" value="OGM34010.1"/>
    <property type="molecule type" value="Genomic_DNA"/>
</dbReference>
<keyword evidence="1" id="KW-0472">Membrane</keyword>
<dbReference type="PANTHER" id="PTHR32432:SF3">
    <property type="entry name" value="ETHANOLAMINE UTILIZATION PROTEIN EUTJ"/>
    <property type="match status" value="1"/>
</dbReference>
<accession>A0A1F7Z3N6</accession>
<comment type="caution">
    <text evidence="2">The sequence shown here is derived from an EMBL/GenBank/DDBJ whole genome shotgun (WGS) entry which is preliminary data.</text>
</comment>
<keyword evidence="1" id="KW-1133">Transmembrane helix</keyword>
<evidence type="ECO:0008006" key="4">
    <source>
        <dbReference type="Google" id="ProtNLM"/>
    </source>
</evidence>
<keyword evidence="1" id="KW-0812">Transmembrane</keyword>
<dbReference type="InterPro" id="IPR005883">
    <property type="entry name" value="PilM"/>
</dbReference>
<evidence type="ECO:0000256" key="1">
    <source>
        <dbReference type="SAM" id="Phobius"/>
    </source>
</evidence>
<dbReference type="InterPro" id="IPR050696">
    <property type="entry name" value="FtsA/MreB"/>
</dbReference>
<protein>
    <recommendedName>
        <fullName evidence="4">SHS2 domain-containing protein</fullName>
    </recommendedName>
</protein>
<gene>
    <name evidence="2" type="ORF">A3D01_03705</name>
</gene>
<dbReference type="Pfam" id="PF11104">
    <property type="entry name" value="PilM_2"/>
    <property type="match status" value="1"/>
</dbReference>
<name>A0A1F7Z3N6_9BACT</name>
<dbReference type="PANTHER" id="PTHR32432">
    <property type="entry name" value="CELL DIVISION PROTEIN FTSA-RELATED"/>
    <property type="match status" value="1"/>
</dbReference>
<dbReference type="Gene3D" id="3.30.420.40">
    <property type="match status" value="2"/>
</dbReference>
<reference evidence="2 3" key="1">
    <citation type="journal article" date="2016" name="Nat. Commun.">
        <title>Thousands of microbial genomes shed light on interconnected biogeochemical processes in an aquifer system.</title>
        <authorList>
            <person name="Anantharaman K."/>
            <person name="Brown C.T."/>
            <person name="Hug L.A."/>
            <person name="Sharon I."/>
            <person name="Castelle C.J."/>
            <person name="Probst A.J."/>
            <person name="Thomas B.C."/>
            <person name="Singh A."/>
            <person name="Wilkins M.J."/>
            <person name="Karaoz U."/>
            <person name="Brodie E.L."/>
            <person name="Williams K.H."/>
            <person name="Hubbard S.S."/>
            <person name="Banfield J.F."/>
        </authorList>
    </citation>
    <scope>NUCLEOTIDE SEQUENCE [LARGE SCALE GENOMIC DNA]</scope>
</reference>
<dbReference type="AlphaFoldDB" id="A0A1F7Z3N6"/>
<feature type="transmembrane region" description="Helical" evidence="1">
    <location>
        <begin position="309"/>
        <end position="334"/>
    </location>
</feature>
<sequence length="471" mass="53060">MFNQTFVSLYFLSNKLSVIQLDSKKKKVQKYASLDLPQGLIKGGVVDDKLALANILKGAWSKIHLKEKTAGIILPEFSTFTKMLTIPKLQLSELDEAVRWQAQEYLPSPLTEMIMDWKIVNNKDKEYEILIVAIDKKTLFDYVEAVEKADLFPLAVVIPSLCLSRLTSSDNKENCLIIYKNYGESIIILAQGDKIFGTSVLRNQDVKSVVATAVKMISHYKEFNADKVFIGGTETDETLQRELQKIINKEISFLKPKISGLSDTQLQEYLIPISMQLKDLSEPSDPFTINLLPNLLVEKYKKARLKLQIWSLTLTVTLFVWISFLITLGAYLLMVQQVSDLKDSKTRGGSLMVERQEAIKDVKYINEFAEKILKIKKITTPPQKVLNDINGAKPAGITISIYKLDLDIGKIDLGGVAATRADLLQFKDNLETNPNVGSVIIPISSFESEVNQEFKLSFDFLPITENIPAKK</sequence>
<evidence type="ECO:0000313" key="3">
    <source>
        <dbReference type="Proteomes" id="UP000177169"/>
    </source>
</evidence>
<dbReference type="SUPFAM" id="SSF53067">
    <property type="entry name" value="Actin-like ATPase domain"/>
    <property type="match status" value="1"/>
</dbReference>
<dbReference type="Gene3D" id="3.30.1490.300">
    <property type="match status" value="1"/>
</dbReference>